<reference evidence="2" key="1">
    <citation type="journal article" date="2014" name="Genome Announc.">
        <title>Draft genome sequences of six enterohepatic helicobacter species isolated from humans and one from rhesus macaques.</title>
        <authorList>
            <person name="Shen Z."/>
            <person name="Sheh A."/>
            <person name="Young S.K."/>
            <person name="Abouelliel A."/>
            <person name="Ward D.V."/>
            <person name="Earl A.M."/>
            <person name="Fox J.G."/>
        </authorList>
    </citation>
    <scope>NUCLEOTIDE SEQUENCE [LARGE SCALE GENOMIC DNA]</scope>
    <source>
        <strain evidence="2">CCUG 18818</strain>
    </source>
</reference>
<evidence type="ECO:0000313" key="2">
    <source>
        <dbReference type="Proteomes" id="UP000005755"/>
    </source>
</evidence>
<dbReference type="EMBL" id="DS990396">
    <property type="protein sequence ID" value="EFR47673.1"/>
    <property type="molecule type" value="Genomic_DNA"/>
</dbReference>
<gene>
    <name evidence="1" type="ORF">HCCG_02222</name>
</gene>
<protein>
    <submittedName>
        <fullName evidence="1">Uncharacterized protein</fullName>
    </submittedName>
</protein>
<dbReference type="Pfam" id="PF19940">
    <property type="entry name" value="DUF6402"/>
    <property type="match status" value="1"/>
</dbReference>
<proteinExistence type="predicted"/>
<organism evidence="1 2">
    <name type="scientific">Helicobacter cinaedi CCUG 18818 = ATCC BAA-847</name>
    <dbReference type="NCBI Taxonomy" id="537971"/>
    <lineage>
        <taxon>Bacteria</taxon>
        <taxon>Pseudomonadati</taxon>
        <taxon>Campylobacterota</taxon>
        <taxon>Epsilonproteobacteria</taxon>
        <taxon>Campylobacterales</taxon>
        <taxon>Helicobacteraceae</taxon>
        <taxon>Helicobacter</taxon>
    </lineage>
</organism>
<accession>A0ABN0BEV2</accession>
<evidence type="ECO:0000313" key="1">
    <source>
        <dbReference type="EMBL" id="EFR47673.1"/>
    </source>
</evidence>
<keyword evidence="2" id="KW-1185">Reference proteome</keyword>
<sequence>MKPKDNYRRICRSYEYGRLCRATFEPKLSNFAVQKVIIDNKFLLKDIGHTITKNFYKPNDKIMLKAEYDTNKVKHNEIKWGYKKLTTNDYDKQGKATDVDYILFSNLDSYIPTNIPTTQKIDKPLSYNNDTLQLSKTDSINLNIPQKWLNKSVAIFAYKHNPHWKVCQIIKVNDYPQIVIDGTHSEVLRANKNATLTQGEQRFSQEMQTLNAQAKILGWGTSYLLQRLWHDNPQIPNNFKTKDKYAANKGLRYVSSKDIIIDDSSLYEILSNFDEIKLKKLTYKQHIEDSIEYYAELDWDNLYLKFPMMKDLEPKILGKRQNSTTYIQENATHIITENFKNEIKDFLQNTTQRQEIANVFHNDSLVEKEFFIALILDKMQERENLHQDKFRVRDCTTLVPIDTNIIKDSKKEFIYNNQRLKLLTDCKPHEFARIHLQSYPLQDETFARYMGVDMKEGERWSNYWTGFQTMRKSQQEFNQLLDSSPYSKSTIALYAITGKFSIFYLPHKITIKRNGQQANYLECFIDELLCYIYDSFDFSDEPYQPVGMWDYNEVAFNQYESMQHLSVYKTYKDLPHFITAKFASMDTQRMEQDMNRAIEYSKKHNLYYIINQNYQDYQNNFHFGLDYRIFSKNAKVIEIKHNNCVNLKLGVL</sequence>
<dbReference type="InterPro" id="IPR045646">
    <property type="entry name" value="DUF6402"/>
</dbReference>
<name>A0ABN0BEV2_9HELI</name>
<dbReference type="Proteomes" id="UP000005755">
    <property type="component" value="Unassembled WGS sequence"/>
</dbReference>